<dbReference type="AlphaFoldDB" id="A0A140KLV7"/>
<dbReference type="InterPro" id="IPR036397">
    <property type="entry name" value="RNaseH_sf"/>
</dbReference>
<organism evidence="2">
    <name type="scientific">Sporisorium scitamineum</name>
    <dbReference type="NCBI Taxonomy" id="49012"/>
    <lineage>
        <taxon>Eukaryota</taxon>
        <taxon>Fungi</taxon>
        <taxon>Dikarya</taxon>
        <taxon>Basidiomycota</taxon>
        <taxon>Ustilaginomycotina</taxon>
        <taxon>Ustilaginomycetes</taxon>
        <taxon>Ustilaginales</taxon>
        <taxon>Ustilaginaceae</taxon>
        <taxon>Sporisorium</taxon>
    </lineage>
</organism>
<name>A0A140KLV7_9BASI</name>
<dbReference type="PANTHER" id="PTHR46564">
    <property type="entry name" value="TRANSPOSASE"/>
    <property type="match status" value="1"/>
</dbReference>
<dbReference type="InterPro" id="IPR038717">
    <property type="entry name" value="Tc1-like_DDE_dom"/>
</dbReference>
<dbReference type="PANTHER" id="PTHR46564:SF1">
    <property type="entry name" value="TRANSPOSASE"/>
    <property type="match status" value="1"/>
</dbReference>
<dbReference type="EMBL" id="LK056649">
    <property type="protein sequence ID" value="CDR87088.1"/>
    <property type="molecule type" value="Genomic_DNA"/>
</dbReference>
<dbReference type="OrthoDB" id="2556156at2759"/>
<feature type="domain" description="Tc1-like transposase DDE" evidence="1">
    <location>
        <begin position="116"/>
        <end position="229"/>
    </location>
</feature>
<dbReference type="SUPFAM" id="SSF46689">
    <property type="entry name" value="Homeodomain-like"/>
    <property type="match status" value="1"/>
</dbReference>
<evidence type="ECO:0000313" key="2">
    <source>
        <dbReference type="EMBL" id="CDR87088.1"/>
    </source>
</evidence>
<dbReference type="Gene3D" id="3.30.420.10">
    <property type="entry name" value="Ribonuclease H-like superfamily/Ribonuclease H"/>
    <property type="match status" value="1"/>
</dbReference>
<dbReference type="GO" id="GO:0003676">
    <property type="term" value="F:nucleic acid binding"/>
    <property type="evidence" value="ECO:0007669"/>
    <property type="project" value="InterPro"/>
</dbReference>
<accession>A0A140KLV7</accession>
<proteinExistence type="predicted"/>
<gene>
    <name evidence="2" type="ORF">SPSC_00008</name>
</gene>
<reference evidence="2" key="1">
    <citation type="submission" date="2014-06" db="EMBL/GenBank/DDBJ databases">
        <authorList>
            <person name="Ju J."/>
            <person name="Zhang J."/>
        </authorList>
    </citation>
    <scope>NUCLEOTIDE SEQUENCE</scope>
    <source>
        <strain evidence="2">SscI8</strain>
    </source>
</reference>
<dbReference type="Pfam" id="PF13358">
    <property type="entry name" value="DDE_3"/>
    <property type="match status" value="1"/>
</dbReference>
<evidence type="ECO:0000259" key="1">
    <source>
        <dbReference type="Pfam" id="PF13358"/>
    </source>
</evidence>
<sequence length="306" mass="34930">MKDLKPPHTALAMTNNTISAMTGTRKRTRKSVPDWMKRKIIDLVITRRQMKADVAWQFDLSHSMVSTIVCKFEHTGECSTQRICGAARRISKVTDKHIKIMLDFIALHPAVLQRRRPADRKQNMSLLVAVGCEGLIAARPIIGGWTADLFVDFLQSNLMPELDPHRKRVFILDNAQCHKTEDVRAMITAAGHSVLYLPPYTPWFNICERVFSKIKPIVSCQELEDHETLEQVIYDQLSRITTQDCEGWIRESKRWRIITEHGHPLGADHDAQAALARHGLLPNQELVDKFVVTSLFTPETDDSQDM</sequence>
<protein>
    <recommendedName>
        <fullName evidence="1">Tc1-like transposase DDE domain-containing protein</fullName>
    </recommendedName>
</protein>
<dbReference type="InterPro" id="IPR009057">
    <property type="entry name" value="Homeodomain-like_sf"/>
</dbReference>